<proteinExistence type="inferred from homology"/>
<dbReference type="RefSeq" id="WP_066195341.1">
    <property type="nucleotide sequence ID" value="NZ_JAFDQP010000008.1"/>
</dbReference>
<evidence type="ECO:0000256" key="7">
    <source>
        <dbReference type="ARBA" id="ARBA00022723"/>
    </source>
</evidence>
<keyword evidence="11" id="KW-0564">Palmitate</keyword>
<gene>
    <name evidence="17" type="primary">isdE</name>
    <name evidence="17" type="ORF">CWS20_12545</name>
</gene>
<dbReference type="AlphaFoldDB" id="A0A2N0ZGD9"/>
<evidence type="ECO:0000256" key="8">
    <source>
        <dbReference type="ARBA" id="ARBA00022729"/>
    </source>
</evidence>
<evidence type="ECO:0000256" key="6">
    <source>
        <dbReference type="ARBA" id="ARBA00022617"/>
    </source>
</evidence>
<evidence type="ECO:0000256" key="15">
    <source>
        <dbReference type="SAM" id="SignalP"/>
    </source>
</evidence>
<evidence type="ECO:0000256" key="3">
    <source>
        <dbReference type="ARBA" id="ARBA00015862"/>
    </source>
</evidence>
<dbReference type="InterPro" id="IPR019957">
    <property type="entry name" value="ABC_transptr_haem-bd_IsdE"/>
</dbReference>
<keyword evidence="18" id="KW-1185">Reference proteome</keyword>
<evidence type="ECO:0000256" key="1">
    <source>
        <dbReference type="ARBA" id="ARBA00001970"/>
    </source>
</evidence>
<evidence type="ECO:0000256" key="4">
    <source>
        <dbReference type="ARBA" id="ARBA00022448"/>
    </source>
</evidence>
<dbReference type="PANTHER" id="PTHR30535:SF36">
    <property type="entry name" value="HIGH-AFFINITY HEME UPTAKE SYSTEM PROTEIN ISDE"/>
    <property type="match status" value="1"/>
</dbReference>
<dbReference type="NCBIfam" id="TIGR03659">
    <property type="entry name" value="IsdE"/>
    <property type="match status" value="1"/>
</dbReference>
<feature type="domain" description="Fe/B12 periplasmic-binding" evidence="16">
    <location>
        <begin position="44"/>
        <end position="298"/>
    </location>
</feature>
<evidence type="ECO:0000256" key="2">
    <source>
        <dbReference type="ARBA" id="ARBA00008814"/>
    </source>
</evidence>
<keyword evidence="10" id="KW-0472">Membrane</keyword>
<evidence type="ECO:0000256" key="12">
    <source>
        <dbReference type="ARBA" id="ARBA00023288"/>
    </source>
</evidence>
<dbReference type="EMBL" id="PISD01000027">
    <property type="protein sequence ID" value="PKG28568.1"/>
    <property type="molecule type" value="Genomic_DNA"/>
</dbReference>
<reference evidence="17 18" key="1">
    <citation type="journal article" date="2010" name="Int. J. Syst. Evol. Microbiol.">
        <title>Bacillus horneckiae sp. nov., isolated from a spacecraft-assembly clean room.</title>
        <authorList>
            <person name="Vaishampayan P."/>
            <person name="Probst A."/>
            <person name="Krishnamurthi S."/>
            <person name="Ghosh S."/>
            <person name="Osman S."/>
            <person name="McDowall A."/>
            <person name="Ruckmani A."/>
            <person name="Mayilraj S."/>
            <person name="Venkateswaran K."/>
        </authorList>
    </citation>
    <scope>NUCLEOTIDE SEQUENCE [LARGE SCALE GENOMIC DNA]</scope>
    <source>
        <strain evidence="18">1PO1SC</strain>
    </source>
</reference>
<evidence type="ECO:0000256" key="11">
    <source>
        <dbReference type="ARBA" id="ARBA00023139"/>
    </source>
</evidence>
<keyword evidence="6" id="KW-0349">Heme</keyword>
<name>A0A2N0ZGD9_9BACI</name>
<evidence type="ECO:0000313" key="17">
    <source>
        <dbReference type="EMBL" id="PKG28568.1"/>
    </source>
</evidence>
<dbReference type="PROSITE" id="PS51257">
    <property type="entry name" value="PROKAR_LIPOPROTEIN"/>
    <property type="match status" value="1"/>
</dbReference>
<evidence type="ECO:0000256" key="10">
    <source>
        <dbReference type="ARBA" id="ARBA00023136"/>
    </source>
</evidence>
<dbReference type="GO" id="GO:0046872">
    <property type="term" value="F:metal ion binding"/>
    <property type="evidence" value="ECO:0007669"/>
    <property type="project" value="UniProtKB-KW"/>
</dbReference>
<dbReference type="InterPro" id="IPR002491">
    <property type="entry name" value="ABC_transptr_periplasmic_BD"/>
</dbReference>
<dbReference type="Gene3D" id="3.40.50.1980">
    <property type="entry name" value="Nitrogenase molybdenum iron protein domain"/>
    <property type="match status" value="2"/>
</dbReference>
<dbReference type="PANTHER" id="PTHR30535">
    <property type="entry name" value="VITAMIN B12-BINDING PROTEIN"/>
    <property type="match status" value="1"/>
</dbReference>
<dbReference type="Proteomes" id="UP000233343">
    <property type="component" value="Unassembled WGS sequence"/>
</dbReference>
<evidence type="ECO:0000256" key="14">
    <source>
        <dbReference type="ARBA" id="ARBA00031463"/>
    </source>
</evidence>
<evidence type="ECO:0000313" key="18">
    <source>
        <dbReference type="Proteomes" id="UP000233343"/>
    </source>
</evidence>
<comment type="similarity">
    <text evidence="2">Belongs to the bacterial solute-binding protein 8 family.</text>
</comment>
<keyword evidence="12" id="KW-0449">Lipoprotein</keyword>
<dbReference type="PROSITE" id="PS50983">
    <property type="entry name" value="FE_B12_PBP"/>
    <property type="match status" value="1"/>
</dbReference>
<protein>
    <recommendedName>
        <fullName evidence="3">High-affinity heme uptake system protein IsdE</fullName>
    </recommendedName>
    <alternativeName>
        <fullName evidence="14">Iron-regulated surface determinant protein E</fullName>
    </alternativeName>
    <alternativeName>
        <fullName evidence="13">Staphylococcal iron-regulated protein F</fullName>
    </alternativeName>
</protein>
<evidence type="ECO:0000256" key="5">
    <source>
        <dbReference type="ARBA" id="ARBA00022475"/>
    </source>
</evidence>
<evidence type="ECO:0000259" key="16">
    <source>
        <dbReference type="PROSITE" id="PS50983"/>
    </source>
</evidence>
<keyword evidence="8 15" id="KW-0732">Signal</keyword>
<feature type="chain" id="PRO_5038906216" description="High-affinity heme uptake system protein IsdE" evidence="15">
    <location>
        <begin position="21"/>
        <end position="298"/>
    </location>
</feature>
<dbReference type="SUPFAM" id="SSF53807">
    <property type="entry name" value="Helical backbone' metal receptor"/>
    <property type="match status" value="1"/>
</dbReference>
<dbReference type="GO" id="GO:0071281">
    <property type="term" value="P:cellular response to iron ion"/>
    <property type="evidence" value="ECO:0007669"/>
    <property type="project" value="TreeGrafter"/>
</dbReference>
<dbReference type="GO" id="GO:0015886">
    <property type="term" value="P:heme transport"/>
    <property type="evidence" value="ECO:0007669"/>
    <property type="project" value="InterPro"/>
</dbReference>
<keyword evidence="5" id="KW-1003">Cell membrane</keyword>
<keyword evidence="4" id="KW-0813">Transport</keyword>
<dbReference type="GO" id="GO:0020037">
    <property type="term" value="F:heme binding"/>
    <property type="evidence" value="ECO:0007669"/>
    <property type="project" value="InterPro"/>
</dbReference>
<evidence type="ECO:0000256" key="9">
    <source>
        <dbReference type="ARBA" id="ARBA00023004"/>
    </source>
</evidence>
<comment type="caution">
    <text evidence="17">The sequence shown here is derived from an EMBL/GenBank/DDBJ whole genome shotgun (WGS) entry which is preliminary data.</text>
</comment>
<evidence type="ECO:0000256" key="13">
    <source>
        <dbReference type="ARBA" id="ARBA00031148"/>
    </source>
</evidence>
<dbReference type="Pfam" id="PF01497">
    <property type="entry name" value="Peripla_BP_2"/>
    <property type="match status" value="1"/>
</dbReference>
<keyword evidence="7" id="KW-0479">Metal-binding</keyword>
<dbReference type="InterPro" id="IPR050902">
    <property type="entry name" value="ABC_Transporter_SBP"/>
</dbReference>
<feature type="signal peptide" evidence="15">
    <location>
        <begin position="1"/>
        <end position="20"/>
    </location>
</feature>
<comment type="cofactor">
    <cofactor evidence="1">
        <name>heme b</name>
        <dbReference type="ChEBI" id="CHEBI:60344"/>
    </cofactor>
</comment>
<organism evidence="17 18">
    <name type="scientific">Cytobacillus horneckiae</name>
    <dbReference type="NCBI Taxonomy" id="549687"/>
    <lineage>
        <taxon>Bacteria</taxon>
        <taxon>Bacillati</taxon>
        <taxon>Bacillota</taxon>
        <taxon>Bacilli</taxon>
        <taxon>Bacillales</taxon>
        <taxon>Bacillaceae</taxon>
        <taxon>Cytobacillus</taxon>
    </lineage>
</organism>
<accession>A0A2N0ZGD9</accession>
<keyword evidence="9" id="KW-0408">Iron</keyword>
<sequence>MKINRVIYCFVLFILLAGCAGETGSVQEKEPAADQKNEQVQNERIVATTLAIAEIMDQLELDLVGAPTTSFGLPERYKETVEVGNPMQPDMEIISTLNPDKVLSVTTLEYDLKDSFKQAGVEADFLNLQGVEEMMETIKELGVIYHREEQAEAIFKSIESKIKEIQKETEKLDSPKVLILLGIPGSYLVATEHSYVGNLVETVGGENAIKGQSEEYISANTEYLHEADADIILRLSHGMPEEVVEMFNEEFATNDIWKHFKAVKNDRVYDLKEPTFATTANLNVIKALEELSTLLYDK</sequence>
<dbReference type="GO" id="GO:0016020">
    <property type="term" value="C:membrane"/>
    <property type="evidence" value="ECO:0007669"/>
    <property type="project" value="InterPro"/>
</dbReference>